<dbReference type="Proteomes" id="UP001065298">
    <property type="component" value="Chromosome 3"/>
</dbReference>
<evidence type="ECO:0000313" key="1">
    <source>
        <dbReference type="EMBL" id="KAI8674699.1"/>
    </source>
</evidence>
<reference evidence="1" key="1">
    <citation type="submission" date="2022-06" db="EMBL/GenBank/DDBJ databases">
        <title>Fusarium solani species complex genomes reveal bases of compartmentalisation and animal pathogenesis.</title>
        <authorList>
            <person name="Tsai I.J."/>
        </authorList>
    </citation>
    <scope>NUCLEOTIDE SEQUENCE</scope>
    <source>
        <strain evidence="1">Fu6.1</strain>
    </source>
</reference>
<name>A0ACC0R3A9_9HYPO</name>
<gene>
    <name evidence="1" type="ORF">NCS57_00368600</name>
</gene>
<protein>
    <submittedName>
        <fullName evidence="1">Uncharacterized protein</fullName>
    </submittedName>
</protein>
<evidence type="ECO:0000313" key="2">
    <source>
        <dbReference type="Proteomes" id="UP001065298"/>
    </source>
</evidence>
<proteinExistence type="predicted"/>
<sequence>MVILLAVPSKLAQLFPSIPTLIPKRTQEWQNKLCSCSPGHSCVLSLLFPDLLSKRTAARLRSSGTQSQDNEVKTRLGYETLSEGYQVNPVMEISQKGVSPAIEDSAESNEPSNTPMVGEN</sequence>
<dbReference type="EMBL" id="CM046505">
    <property type="protein sequence ID" value="KAI8674699.1"/>
    <property type="molecule type" value="Genomic_DNA"/>
</dbReference>
<comment type="caution">
    <text evidence="1">The sequence shown here is derived from an EMBL/GenBank/DDBJ whole genome shotgun (WGS) entry which is preliminary data.</text>
</comment>
<organism evidence="1 2">
    <name type="scientific">Fusarium keratoplasticum</name>
    <dbReference type="NCBI Taxonomy" id="1328300"/>
    <lineage>
        <taxon>Eukaryota</taxon>
        <taxon>Fungi</taxon>
        <taxon>Dikarya</taxon>
        <taxon>Ascomycota</taxon>
        <taxon>Pezizomycotina</taxon>
        <taxon>Sordariomycetes</taxon>
        <taxon>Hypocreomycetidae</taxon>
        <taxon>Hypocreales</taxon>
        <taxon>Nectriaceae</taxon>
        <taxon>Fusarium</taxon>
        <taxon>Fusarium solani species complex</taxon>
    </lineage>
</organism>
<accession>A0ACC0R3A9</accession>
<keyword evidence="2" id="KW-1185">Reference proteome</keyword>